<gene>
    <name evidence="1" type="ORF">ANE_LOCUS11603</name>
</gene>
<reference evidence="1" key="1">
    <citation type="submission" date="2019-07" db="EMBL/GenBank/DDBJ databases">
        <authorList>
            <person name="Dittberner H."/>
        </authorList>
    </citation>
    <scope>NUCLEOTIDE SEQUENCE [LARGE SCALE GENOMIC DNA]</scope>
</reference>
<comment type="caution">
    <text evidence="1">The sequence shown here is derived from an EMBL/GenBank/DDBJ whole genome shotgun (WGS) entry which is preliminary data.</text>
</comment>
<evidence type="ECO:0000313" key="1">
    <source>
        <dbReference type="EMBL" id="VVB01159.1"/>
    </source>
</evidence>
<keyword evidence="2" id="KW-1185">Reference proteome</keyword>
<name>A0A565BJT9_9BRAS</name>
<evidence type="ECO:0000313" key="2">
    <source>
        <dbReference type="Proteomes" id="UP000489600"/>
    </source>
</evidence>
<proteinExistence type="predicted"/>
<accession>A0A565BJT9</accession>
<dbReference type="AlphaFoldDB" id="A0A565BJT9"/>
<dbReference type="Proteomes" id="UP000489600">
    <property type="component" value="Unassembled WGS sequence"/>
</dbReference>
<organism evidence="1 2">
    <name type="scientific">Arabis nemorensis</name>
    <dbReference type="NCBI Taxonomy" id="586526"/>
    <lineage>
        <taxon>Eukaryota</taxon>
        <taxon>Viridiplantae</taxon>
        <taxon>Streptophyta</taxon>
        <taxon>Embryophyta</taxon>
        <taxon>Tracheophyta</taxon>
        <taxon>Spermatophyta</taxon>
        <taxon>Magnoliopsida</taxon>
        <taxon>eudicotyledons</taxon>
        <taxon>Gunneridae</taxon>
        <taxon>Pentapetalae</taxon>
        <taxon>rosids</taxon>
        <taxon>malvids</taxon>
        <taxon>Brassicales</taxon>
        <taxon>Brassicaceae</taxon>
        <taxon>Arabideae</taxon>
        <taxon>Arabis</taxon>
    </lineage>
</organism>
<sequence length="59" mass="6774">MRKGKLKSFVTPRNQARIEDLSCNIDDTSTRNHTLFSLHNITIVTMESLISLMLRLISL</sequence>
<dbReference type="EMBL" id="CABITT030000004">
    <property type="protein sequence ID" value="VVB01159.1"/>
    <property type="molecule type" value="Genomic_DNA"/>
</dbReference>
<protein>
    <submittedName>
        <fullName evidence="1">Uncharacterized protein</fullName>
    </submittedName>
</protein>